<reference evidence="1 2" key="1">
    <citation type="journal article" date="2020" name="Nature">
        <title>Six reference-quality genomes reveal evolution of bat adaptations.</title>
        <authorList>
            <person name="Jebb D."/>
            <person name="Huang Z."/>
            <person name="Pippel M."/>
            <person name="Hughes G.M."/>
            <person name="Lavrichenko K."/>
            <person name="Devanna P."/>
            <person name="Winkler S."/>
            <person name="Jermiin L.S."/>
            <person name="Skirmuntt E.C."/>
            <person name="Katzourakis A."/>
            <person name="Burkitt-Gray L."/>
            <person name="Ray D.A."/>
            <person name="Sullivan K.A.M."/>
            <person name="Roscito J.G."/>
            <person name="Kirilenko B.M."/>
            <person name="Davalos L.M."/>
            <person name="Corthals A.P."/>
            <person name="Power M.L."/>
            <person name="Jones G."/>
            <person name="Ransome R.D."/>
            <person name="Dechmann D.K.N."/>
            <person name="Locatelli A.G."/>
            <person name="Puechmaille S.J."/>
            <person name="Fedrigo O."/>
            <person name="Jarvis E.D."/>
            <person name="Hiller M."/>
            <person name="Vernes S.C."/>
            <person name="Myers E.W."/>
            <person name="Teeling E.C."/>
        </authorList>
    </citation>
    <scope>NUCLEOTIDE SEQUENCE [LARGE SCALE GENOMIC DNA]</scope>
    <source>
        <strain evidence="1">MPipKuh1</strain>
        <tissue evidence="1">Flight muscle</tissue>
    </source>
</reference>
<name>A0A7J8A809_PIPKU</name>
<dbReference type="AlphaFoldDB" id="A0A7J8A809"/>
<sequence length="139" mass="15300">MHRGWSLSQACTLLQSKTLWGIFNCQVRPNPTGIPCGITPKLAAGYPSYNSGLLAPNHSPACLPASSPLVPLPACLITLTALPACLITPNCLCFSPRCCGFIKKVVRLSSLISILCFYYYKYLKYSVHDSYYGKNYDKE</sequence>
<accession>A0A7J8A809</accession>
<dbReference type="EMBL" id="JACAGB010000002">
    <property type="protein sequence ID" value="KAF6382488.1"/>
    <property type="molecule type" value="Genomic_DNA"/>
</dbReference>
<evidence type="ECO:0000313" key="2">
    <source>
        <dbReference type="Proteomes" id="UP000558488"/>
    </source>
</evidence>
<gene>
    <name evidence="1" type="ORF">mPipKuh1_008853</name>
</gene>
<evidence type="ECO:0000313" key="1">
    <source>
        <dbReference type="EMBL" id="KAF6382488.1"/>
    </source>
</evidence>
<proteinExistence type="predicted"/>
<comment type="caution">
    <text evidence="1">The sequence shown here is derived from an EMBL/GenBank/DDBJ whole genome shotgun (WGS) entry which is preliminary data.</text>
</comment>
<keyword evidence="2" id="KW-1185">Reference proteome</keyword>
<organism evidence="1 2">
    <name type="scientific">Pipistrellus kuhlii</name>
    <name type="common">Kuhl's pipistrelle</name>
    <dbReference type="NCBI Taxonomy" id="59472"/>
    <lineage>
        <taxon>Eukaryota</taxon>
        <taxon>Metazoa</taxon>
        <taxon>Chordata</taxon>
        <taxon>Craniata</taxon>
        <taxon>Vertebrata</taxon>
        <taxon>Euteleostomi</taxon>
        <taxon>Mammalia</taxon>
        <taxon>Eutheria</taxon>
        <taxon>Laurasiatheria</taxon>
        <taxon>Chiroptera</taxon>
        <taxon>Yangochiroptera</taxon>
        <taxon>Vespertilionidae</taxon>
        <taxon>Pipistrellus</taxon>
    </lineage>
</organism>
<dbReference type="Proteomes" id="UP000558488">
    <property type="component" value="Unassembled WGS sequence"/>
</dbReference>
<protein>
    <submittedName>
        <fullName evidence="1">Uncharacterized protein</fullName>
    </submittedName>
</protein>